<comment type="similarity">
    <text evidence="1 4">Belongs to the UDP-glycosyltransferase family.</text>
</comment>
<evidence type="ECO:0000256" key="1">
    <source>
        <dbReference type="ARBA" id="ARBA00009995"/>
    </source>
</evidence>
<evidence type="ECO:0000256" key="5">
    <source>
        <dbReference type="RuleBase" id="RU362057"/>
    </source>
</evidence>
<dbReference type="AlphaFoldDB" id="A0A445GLB0"/>
<dbReference type="EC" id="2.4.1.-" evidence="5"/>
<evidence type="ECO:0000313" key="7">
    <source>
        <dbReference type="Proteomes" id="UP000289340"/>
    </source>
</evidence>
<dbReference type="EMBL" id="QZWG01000016">
    <property type="protein sequence ID" value="RZB62027.1"/>
    <property type="molecule type" value="Genomic_DNA"/>
</dbReference>
<gene>
    <name evidence="6" type="ORF">D0Y65_044340</name>
</gene>
<evidence type="ECO:0000256" key="3">
    <source>
        <dbReference type="ARBA" id="ARBA00022679"/>
    </source>
</evidence>
<dbReference type="PROSITE" id="PS00375">
    <property type="entry name" value="UDPGT"/>
    <property type="match status" value="1"/>
</dbReference>
<keyword evidence="2 4" id="KW-0328">Glycosyltransferase</keyword>
<organism evidence="6 7">
    <name type="scientific">Glycine soja</name>
    <name type="common">Wild soybean</name>
    <dbReference type="NCBI Taxonomy" id="3848"/>
    <lineage>
        <taxon>Eukaryota</taxon>
        <taxon>Viridiplantae</taxon>
        <taxon>Streptophyta</taxon>
        <taxon>Embryophyta</taxon>
        <taxon>Tracheophyta</taxon>
        <taxon>Spermatophyta</taxon>
        <taxon>Magnoliopsida</taxon>
        <taxon>eudicotyledons</taxon>
        <taxon>Gunneridae</taxon>
        <taxon>Pentapetalae</taxon>
        <taxon>rosids</taxon>
        <taxon>fabids</taxon>
        <taxon>Fabales</taxon>
        <taxon>Fabaceae</taxon>
        <taxon>Papilionoideae</taxon>
        <taxon>50 kb inversion clade</taxon>
        <taxon>NPAAA clade</taxon>
        <taxon>indigoferoid/millettioid clade</taxon>
        <taxon>Phaseoleae</taxon>
        <taxon>Glycine</taxon>
        <taxon>Glycine subgen. Soja</taxon>
    </lineage>
</organism>
<dbReference type="FunFam" id="3.40.50.2000:FF:000127">
    <property type="entry name" value="Glycosyltransferase"/>
    <property type="match status" value="1"/>
</dbReference>
<proteinExistence type="inferred from homology"/>
<keyword evidence="3 4" id="KW-0808">Transferase</keyword>
<dbReference type="Proteomes" id="UP000289340">
    <property type="component" value="Chromosome 16"/>
</dbReference>
<dbReference type="SUPFAM" id="SSF53756">
    <property type="entry name" value="UDP-Glycosyltransferase/glycogen phosphorylase"/>
    <property type="match status" value="1"/>
</dbReference>
<dbReference type="CDD" id="cd03784">
    <property type="entry name" value="GT1_Gtf-like"/>
    <property type="match status" value="1"/>
</dbReference>
<name>A0A445GLB0_GLYSO</name>
<protein>
    <recommendedName>
        <fullName evidence="5">Glycosyltransferase</fullName>
        <ecNumber evidence="5">2.4.1.-</ecNumber>
    </recommendedName>
</protein>
<dbReference type="PANTHER" id="PTHR48048:SF76">
    <property type="entry name" value="UDP-GLYCOSYLTRANSFERASE 708D1-LIKE"/>
    <property type="match status" value="1"/>
</dbReference>
<comment type="caution">
    <text evidence="6">The sequence shown here is derived from an EMBL/GenBank/DDBJ whole genome shotgun (WGS) entry which is preliminary data.</text>
</comment>
<evidence type="ECO:0000256" key="2">
    <source>
        <dbReference type="ARBA" id="ARBA00022676"/>
    </source>
</evidence>
<dbReference type="Pfam" id="PF00201">
    <property type="entry name" value="UDPGT"/>
    <property type="match status" value="1"/>
</dbReference>
<evidence type="ECO:0000256" key="4">
    <source>
        <dbReference type="RuleBase" id="RU003718"/>
    </source>
</evidence>
<dbReference type="InterPro" id="IPR002213">
    <property type="entry name" value="UDP_glucos_trans"/>
</dbReference>
<dbReference type="PANTHER" id="PTHR48048">
    <property type="entry name" value="GLYCOSYLTRANSFERASE"/>
    <property type="match status" value="1"/>
</dbReference>
<dbReference type="InterPro" id="IPR050481">
    <property type="entry name" value="UDP-glycosyltransf_plant"/>
</dbReference>
<keyword evidence="7" id="KW-1185">Reference proteome</keyword>
<dbReference type="Gene3D" id="3.40.50.2000">
    <property type="entry name" value="Glycogen Phosphorylase B"/>
    <property type="match status" value="2"/>
</dbReference>
<sequence>MSVSERVVHLAFLPSAGIGHLNPCLRIAALFLRYGCKVTLITPKPTVSLAESNLISRFCSSFPHQVTRTDLNLIPLDPTTVNTSDPFWLQFETIRRSVHLLAPILSSLSTPLSAFIYDVSLISPLIPVTEKLTCPSYIYFTSSARMLSFFAHLSVLAAPNQGAHPSSFIGDDIKIPGIASPIPRSSVPTVLLQPNSLFESIFMEDSANLAKLNGVFINSFEELEGEALAALNEGKVAKGLPPVYGVGPLMACEFEEVDQGGQRGGCMRSILEWLDEQSETSVVYVCFGNRTATRREQIKDMALGLVECGYSFLWVVKLKEVDREEEEDLEEVLGSELMNKVKEKGVVEKEFVEQVEILGHPSVGGFVSHGGWNSIMETVWEGVPILSWPQSGDQKITSETARISGVGIWPHEWGWGAQEVVKGEEIAKRIKEMMSNESLRVRAAEMKKAARKAAAAGVGGSCEFMVEVAADSQKNNKKALDVAAFRAERLALDAETQLAMAEAAEHGM</sequence>
<dbReference type="FunFam" id="3.40.50.2000:FF:000056">
    <property type="entry name" value="Glycosyltransferase"/>
    <property type="match status" value="1"/>
</dbReference>
<reference evidence="6 7" key="1">
    <citation type="submission" date="2018-09" db="EMBL/GenBank/DDBJ databases">
        <title>A high-quality reference genome of wild soybean provides a powerful tool to mine soybean genomes.</title>
        <authorList>
            <person name="Xie M."/>
            <person name="Chung C.Y.L."/>
            <person name="Li M.-W."/>
            <person name="Wong F.-L."/>
            <person name="Chan T.-F."/>
            <person name="Lam H.-M."/>
        </authorList>
    </citation>
    <scope>NUCLEOTIDE SEQUENCE [LARGE SCALE GENOMIC DNA]</scope>
    <source>
        <strain evidence="7">cv. W05</strain>
        <tissue evidence="6">Hypocotyl of etiolated seedlings</tissue>
    </source>
</reference>
<dbReference type="InterPro" id="IPR035595">
    <property type="entry name" value="UDP_glycos_trans_CS"/>
</dbReference>
<evidence type="ECO:0000313" key="6">
    <source>
        <dbReference type="EMBL" id="RZB62027.1"/>
    </source>
</evidence>
<accession>A0A445GLB0</accession>
<dbReference type="GO" id="GO:0035251">
    <property type="term" value="F:UDP-glucosyltransferase activity"/>
    <property type="evidence" value="ECO:0007669"/>
    <property type="project" value="InterPro"/>
</dbReference>